<reference evidence="12 13" key="1">
    <citation type="submission" date="2016-04" db="EMBL/GenBank/DDBJ databases">
        <title>A degradative enzymes factory behind the ericoid mycorrhizal symbiosis.</title>
        <authorList>
            <consortium name="DOE Joint Genome Institute"/>
            <person name="Martino E."/>
            <person name="Morin E."/>
            <person name="Grelet G."/>
            <person name="Kuo A."/>
            <person name="Kohler A."/>
            <person name="Daghino S."/>
            <person name="Barry K."/>
            <person name="Choi C."/>
            <person name="Cichocki N."/>
            <person name="Clum A."/>
            <person name="Copeland A."/>
            <person name="Hainaut M."/>
            <person name="Haridas S."/>
            <person name="Labutti K."/>
            <person name="Lindquist E."/>
            <person name="Lipzen A."/>
            <person name="Khouja H.-R."/>
            <person name="Murat C."/>
            <person name="Ohm R."/>
            <person name="Olson A."/>
            <person name="Spatafora J."/>
            <person name="Veneault-Fourrey C."/>
            <person name="Henrissat B."/>
            <person name="Grigoriev I."/>
            <person name="Martin F."/>
            <person name="Perotto S."/>
        </authorList>
    </citation>
    <scope>NUCLEOTIDE SEQUENCE [LARGE SCALE GENOMIC DNA]</scope>
    <source>
        <strain evidence="12 13">E</strain>
    </source>
</reference>
<gene>
    <name evidence="12" type="ORF">K444DRAFT_594525</name>
</gene>
<dbReference type="GO" id="GO:0005576">
    <property type="term" value="C:extracellular region"/>
    <property type="evidence" value="ECO:0007669"/>
    <property type="project" value="UniProtKB-SubCell"/>
</dbReference>
<comment type="catalytic activity">
    <reaction evidence="1">
        <text>Random hydrolysis of (1-&gt;4)-beta-D-mannosidic linkages in mannans, galactomannans and glucomannans.</text>
        <dbReference type="EC" id="3.2.1.78"/>
    </reaction>
</comment>
<keyword evidence="8 9" id="KW-0326">Glycosidase</keyword>
<comment type="subcellular location">
    <subcellularLocation>
        <location evidence="2">Secreted</location>
    </subcellularLocation>
</comment>
<keyword evidence="6 10" id="KW-0732">Signal</keyword>
<evidence type="ECO:0000256" key="3">
    <source>
        <dbReference type="ARBA" id="ARBA00005641"/>
    </source>
</evidence>
<keyword evidence="7 9" id="KW-0378">Hydrolase</keyword>
<dbReference type="GO" id="GO:0016985">
    <property type="term" value="F:mannan endo-1,4-beta-mannosidase activity"/>
    <property type="evidence" value="ECO:0007669"/>
    <property type="project" value="UniProtKB-EC"/>
</dbReference>
<evidence type="ECO:0000256" key="9">
    <source>
        <dbReference type="RuleBase" id="RU361153"/>
    </source>
</evidence>
<proteinExistence type="inferred from homology"/>
<dbReference type="RefSeq" id="XP_024733074.1">
    <property type="nucleotide sequence ID" value="XM_024878355.1"/>
</dbReference>
<dbReference type="GeneID" id="36586432"/>
<name>A0A2J6SZF4_9HELO</name>
<keyword evidence="5" id="KW-0964">Secreted</keyword>
<dbReference type="EC" id="3.2.1.78" evidence="4"/>
<comment type="similarity">
    <text evidence="3 9">Belongs to the glycosyl hydrolase 5 (cellulase A) family.</text>
</comment>
<feature type="chain" id="PRO_5014417992" description="mannan endo-1,4-beta-mannosidase" evidence="10">
    <location>
        <begin position="20"/>
        <end position="386"/>
    </location>
</feature>
<dbReference type="Proteomes" id="UP000235371">
    <property type="component" value="Unassembled WGS sequence"/>
</dbReference>
<feature type="domain" description="Glycoside hydrolase family 5" evidence="11">
    <location>
        <begin position="86"/>
        <end position="347"/>
    </location>
</feature>
<accession>A0A2J6SZF4</accession>
<dbReference type="OrthoDB" id="406631at2759"/>
<dbReference type="InParanoid" id="A0A2J6SZF4"/>
<dbReference type="GO" id="GO:0046355">
    <property type="term" value="P:mannan catabolic process"/>
    <property type="evidence" value="ECO:0007669"/>
    <property type="project" value="UniProtKB-ARBA"/>
</dbReference>
<evidence type="ECO:0000256" key="4">
    <source>
        <dbReference type="ARBA" id="ARBA00012706"/>
    </source>
</evidence>
<dbReference type="PANTHER" id="PTHR31451">
    <property type="match status" value="1"/>
</dbReference>
<evidence type="ECO:0000256" key="5">
    <source>
        <dbReference type="ARBA" id="ARBA00022525"/>
    </source>
</evidence>
<dbReference type="InterPro" id="IPR001547">
    <property type="entry name" value="Glyco_hydro_5"/>
</dbReference>
<protein>
    <recommendedName>
        <fullName evidence="4">mannan endo-1,4-beta-mannosidase</fullName>
        <ecNumber evidence="4">3.2.1.78</ecNumber>
    </recommendedName>
</protein>
<dbReference type="Gene3D" id="3.20.20.80">
    <property type="entry name" value="Glycosidases"/>
    <property type="match status" value="1"/>
</dbReference>
<dbReference type="FunFam" id="3.20.20.80:FF:000076">
    <property type="entry name" value="Mannan endo-1,4-beta-mannosidase A"/>
    <property type="match status" value="1"/>
</dbReference>
<evidence type="ECO:0000256" key="6">
    <source>
        <dbReference type="ARBA" id="ARBA00022729"/>
    </source>
</evidence>
<dbReference type="InterPro" id="IPR017853">
    <property type="entry name" value="GH"/>
</dbReference>
<dbReference type="InterPro" id="IPR045053">
    <property type="entry name" value="MAN-like"/>
</dbReference>
<feature type="signal peptide" evidence="10">
    <location>
        <begin position="1"/>
        <end position="19"/>
    </location>
</feature>
<dbReference type="STRING" id="1095630.A0A2J6SZF4"/>
<dbReference type="SUPFAM" id="SSF51445">
    <property type="entry name" value="(Trans)glycosidases"/>
    <property type="match status" value="1"/>
</dbReference>
<evidence type="ECO:0000256" key="1">
    <source>
        <dbReference type="ARBA" id="ARBA00001678"/>
    </source>
</evidence>
<evidence type="ECO:0000256" key="8">
    <source>
        <dbReference type="ARBA" id="ARBA00023295"/>
    </source>
</evidence>
<dbReference type="AlphaFoldDB" id="A0A2J6SZF4"/>
<sequence length="386" mass="41972">MKILQILLLSVVVLATATSFPLSSVTQTEAENEATSSELEKRATFPSVSGLKFNIDGSTVYFAGTNAYWIGFLTSNTDVDKVMDHLQSSGLKVLRVWGFNDVTQTTSGVWYQSFVTGQQPQINTGANGLQRLDYVVSSASSHGIKLIVNFVNNWGDYGGMPAYNTYYGTTKTTWYTNSKVQAQYQAYIKAIVSQYKDSTAIFAWELANEPTCNGCNPSIVTDWATKTSAYIKSLDSNHMITMGDEGFVNGGGDGSYPYTTGEGMDFEANLRIPDISFATFHLYPSSWSESTTWGSPWIANHGAICVKVGKPCILEEYGVTTNKTAVEGPRQATALSTAGIAGDMYWQYGDTLSSGKTSDDGNTIYYGSSDFNTLVTQHVSNIKAKG</sequence>
<dbReference type="Pfam" id="PF00150">
    <property type="entry name" value="Cellulase"/>
    <property type="match status" value="1"/>
</dbReference>
<evidence type="ECO:0000313" key="12">
    <source>
        <dbReference type="EMBL" id="PMD56170.1"/>
    </source>
</evidence>
<evidence type="ECO:0000256" key="10">
    <source>
        <dbReference type="SAM" id="SignalP"/>
    </source>
</evidence>
<evidence type="ECO:0000256" key="2">
    <source>
        <dbReference type="ARBA" id="ARBA00004613"/>
    </source>
</evidence>
<dbReference type="PANTHER" id="PTHR31451:SF39">
    <property type="entry name" value="MANNAN ENDO-1,4-BETA-MANNOSIDASE 1"/>
    <property type="match status" value="1"/>
</dbReference>
<evidence type="ECO:0000259" key="11">
    <source>
        <dbReference type="Pfam" id="PF00150"/>
    </source>
</evidence>
<dbReference type="EMBL" id="KZ613848">
    <property type="protein sequence ID" value="PMD56170.1"/>
    <property type="molecule type" value="Genomic_DNA"/>
</dbReference>
<evidence type="ECO:0000313" key="13">
    <source>
        <dbReference type="Proteomes" id="UP000235371"/>
    </source>
</evidence>
<evidence type="ECO:0000256" key="7">
    <source>
        <dbReference type="ARBA" id="ARBA00022801"/>
    </source>
</evidence>
<keyword evidence="13" id="KW-1185">Reference proteome</keyword>
<organism evidence="12 13">
    <name type="scientific">Hyaloscypha bicolor E</name>
    <dbReference type="NCBI Taxonomy" id="1095630"/>
    <lineage>
        <taxon>Eukaryota</taxon>
        <taxon>Fungi</taxon>
        <taxon>Dikarya</taxon>
        <taxon>Ascomycota</taxon>
        <taxon>Pezizomycotina</taxon>
        <taxon>Leotiomycetes</taxon>
        <taxon>Helotiales</taxon>
        <taxon>Hyaloscyphaceae</taxon>
        <taxon>Hyaloscypha</taxon>
        <taxon>Hyaloscypha bicolor</taxon>
    </lineage>
</organism>